<dbReference type="eggNOG" id="ENOG502Z8CE">
    <property type="taxonomic scope" value="Bacteria"/>
</dbReference>
<protein>
    <recommendedName>
        <fullName evidence="4">Deacylase</fullName>
    </recommendedName>
</protein>
<dbReference type="EMBL" id="JMIH01000016">
    <property type="protein sequence ID" value="KEO74152.1"/>
    <property type="molecule type" value="Genomic_DNA"/>
</dbReference>
<keyword evidence="1" id="KW-0812">Transmembrane</keyword>
<keyword evidence="1" id="KW-0472">Membrane</keyword>
<dbReference type="Gene3D" id="2.40.160.20">
    <property type="match status" value="1"/>
</dbReference>
<keyword evidence="3" id="KW-1185">Reference proteome</keyword>
<reference evidence="2 3" key="1">
    <citation type="submission" date="2014-04" db="EMBL/GenBank/DDBJ databases">
        <title>Characterization and application of a salt tolerant electro-active bacterium.</title>
        <authorList>
            <person name="Yang L."/>
            <person name="Wei S."/>
            <person name="Tay Q.X.M."/>
        </authorList>
    </citation>
    <scope>NUCLEOTIDE SEQUENCE [LARGE SCALE GENOMIC DNA]</scope>
    <source>
        <strain evidence="2 3">LY1</strain>
    </source>
</reference>
<organism evidence="2 3">
    <name type="scientific">Anditalea andensis</name>
    <dbReference type="NCBI Taxonomy" id="1048983"/>
    <lineage>
        <taxon>Bacteria</taxon>
        <taxon>Pseudomonadati</taxon>
        <taxon>Bacteroidota</taxon>
        <taxon>Cytophagia</taxon>
        <taxon>Cytophagales</taxon>
        <taxon>Cytophagaceae</taxon>
        <taxon>Anditalea</taxon>
    </lineage>
</organism>
<evidence type="ECO:0008006" key="4">
    <source>
        <dbReference type="Google" id="ProtNLM"/>
    </source>
</evidence>
<keyword evidence="1" id="KW-1133">Transmembrane helix</keyword>
<evidence type="ECO:0000313" key="2">
    <source>
        <dbReference type="EMBL" id="KEO74152.1"/>
    </source>
</evidence>
<comment type="caution">
    <text evidence="2">The sequence shown here is derived from an EMBL/GenBank/DDBJ whole genome shotgun (WGS) entry which is preliminary data.</text>
</comment>
<sequence length="362" mass="41381">MGKKIVKNYMGNIYQFILILSLMLYTSLETIGQTYDRFGLEGQYGFIIPHALDLRNISTSNPYGVQLSYSRLNTSKESWKVCNCFYYLGLQVAIHDFGNADILGQSNSLSGFFEPILGTGKSWEFSLKSGIGFTYLTRVYDAETNPENLFFSSPLSFLIFLQPSFNYRISEQLDVNLSFVYNHISNGGQRQPNRGINYPMVGLGVSYVVERTTLPEYETDHTLKKWAPYLDVFGTNRKTGVGDERKYLWGTSAGAYYRFFPISGLGGGLEMYHDQSLSGETVNFKNGFIAAPYASHHFIFGRFMFSQRFAYYLQNPDDYADHAFYQRYILQYGIWQNLQLGIGLKVHGHVAENIDLRLGYTF</sequence>
<dbReference type="AlphaFoldDB" id="A0A074LK34"/>
<feature type="transmembrane region" description="Helical" evidence="1">
    <location>
        <begin position="12"/>
        <end position="28"/>
    </location>
</feature>
<dbReference type="OrthoDB" id="627554at2"/>
<accession>A0A074LK34</accession>
<dbReference type="STRING" id="1048983.EL17_08415"/>
<dbReference type="Proteomes" id="UP000027821">
    <property type="component" value="Unassembled WGS sequence"/>
</dbReference>
<gene>
    <name evidence="2" type="ORF">EL17_08415</name>
</gene>
<proteinExistence type="predicted"/>
<dbReference type="InterPro" id="IPR018550">
    <property type="entry name" value="Lipid-A_deacylase-rel"/>
</dbReference>
<evidence type="ECO:0000256" key="1">
    <source>
        <dbReference type="SAM" id="Phobius"/>
    </source>
</evidence>
<evidence type="ECO:0000313" key="3">
    <source>
        <dbReference type="Proteomes" id="UP000027821"/>
    </source>
</evidence>
<name>A0A074LK34_9BACT</name>
<dbReference type="Pfam" id="PF09411">
    <property type="entry name" value="PagL"/>
    <property type="match status" value="1"/>
</dbReference>